<comment type="caution">
    <text evidence="1">The sequence shown here is derived from an EMBL/GenBank/DDBJ whole genome shotgun (WGS) entry which is preliminary data.</text>
</comment>
<protein>
    <submittedName>
        <fullName evidence="1">ABC transporter substrate-binding protein</fullName>
    </submittedName>
</protein>
<dbReference type="Proteomes" id="UP000319384">
    <property type="component" value="Unassembled WGS sequence"/>
</dbReference>
<gene>
    <name evidence="1" type="ORF">EVA95_01220</name>
</gene>
<dbReference type="EMBL" id="SHBH01000005">
    <property type="protein sequence ID" value="RZO27075.1"/>
    <property type="molecule type" value="Genomic_DNA"/>
</dbReference>
<organism evidence="1 2">
    <name type="scientific">SAR86 cluster bacterium</name>
    <dbReference type="NCBI Taxonomy" id="2030880"/>
    <lineage>
        <taxon>Bacteria</taxon>
        <taxon>Pseudomonadati</taxon>
        <taxon>Pseudomonadota</taxon>
        <taxon>Gammaproteobacteria</taxon>
        <taxon>SAR86 cluster</taxon>
    </lineage>
</organism>
<reference evidence="1 2" key="1">
    <citation type="submission" date="2019-02" db="EMBL/GenBank/DDBJ databases">
        <title>Prokaryotic population dynamics and viral predation in marine succession experiment using metagenomics: the confinement effect.</title>
        <authorList>
            <person name="Haro-Moreno J.M."/>
            <person name="Rodriguez-Valera F."/>
            <person name="Lopez-Perez M."/>
        </authorList>
    </citation>
    <scope>NUCLEOTIDE SEQUENCE [LARGE SCALE GENOMIC DNA]</scope>
    <source>
        <strain evidence="1">MED-G162</strain>
    </source>
</reference>
<proteinExistence type="predicted"/>
<dbReference type="InterPro" id="IPR008869">
    <property type="entry name" value="MlaC/ttg2D"/>
</dbReference>
<evidence type="ECO:0000313" key="2">
    <source>
        <dbReference type="Proteomes" id="UP000319384"/>
    </source>
</evidence>
<dbReference type="Gene3D" id="3.10.450.710">
    <property type="entry name" value="Tgt2/MlaC"/>
    <property type="match status" value="1"/>
</dbReference>
<evidence type="ECO:0000313" key="1">
    <source>
        <dbReference type="EMBL" id="RZO27075.1"/>
    </source>
</evidence>
<dbReference type="PANTHER" id="PTHR36573:SF1">
    <property type="entry name" value="INTERMEMBRANE PHOSPHOLIPID TRANSPORT SYSTEM BINDING PROTEIN MLAC"/>
    <property type="match status" value="1"/>
</dbReference>
<dbReference type="Pfam" id="PF05494">
    <property type="entry name" value="MlaC"/>
    <property type="match status" value="1"/>
</dbReference>
<accession>A0A520N0X3</accession>
<name>A0A520N0X3_9GAMM</name>
<dbReference type="InterPro" id="IPR042245">
    <property type="entry name" value="Tgt2/MlaC_sf"/>
</dbReference>
<dbReference type="PANTHER" id="PTHR36573">
    <property type="entry name" value="INTERMEMBRANE PHOSPHOLIPID TRANSPORT SYSTEM BINDING PROTEIN MLAC"/>
    <property type="match status" value="1"/>
</dbReference>
<dbReference type="AlphaFoldDB" id="A0A520N0X3"/>
<sequence>MSSSLKNYLLLFITIFSSIFIKSETNPFIFIDTNAQKMVNTLTTNSKLFDSDRKAYEDKIKIIFEPMIDFRRVSASVMGKKYYLLASQQQRAEFVDIFKDSLLDTYAETLAQWGDSSIYTHFDENIIDDWNLYIKEKKIRNIEVKQTLDTGSSKYPISYKLRMNEDGWKIINIIINGVNLGLTFRNQFQSLATFHNDNIEEILNNWVSDAGDAGIS</sequence>